<dbReference type="AlphaFoldDB" id="A0A7J0E8B8"/>
<feature type="binding site" description="axial binding residue" evidence="5">
    <location>
        <position position="470"/>
    </location>
    <ligand>
        <name>heme</name>
        <dbReference type="ChEBI" id="CHEBI:30413"/>
    </ligand>
    <ligandPart>
        <name>Fe</name>
        <dbReference type="ChEBI" id="CHEBI:18248"/>
    </ligandPart>
</feature>
<proteinExistence type="inferred from homology"/>
<keyword evidence="2 5" id="KW-0479">Metal-binding</keyword>
<dbReference type="GO" id="GO:0016705">
    <property type="term" value="F:oxidoreductase activity, acting on paired donors, with incorporation or reduction of molecular oxygen"/>
    <property type="evidence" value="ECO:0007669"/>
    <property type="project" value="InterPro"/>
</dbReference>
<evidence type="ECO:0000256" key="1">
    <source>
        <dbReference type="ARBA" id="ARBA00010617"/>
    </source>
</evidence>
<dbReference type="GO" id="GO:0005506">
    <property type="term" value="F:iron ion binding"/>
    <property type="evidence" value="ECO:0007669"/>
    <property type="project" value="InterPro"/>
</dbReference>
<gene>
    <name evidence="8" type="ORF">Acr_02g0009380</name>
</gene>
<keyword evidence="7" id="KW-0472">Membrane</keyword>
<comment type="cofactor">
    <cofactor evidence="5">
        <name>heme</name>
        <dbReference type="ChEBI" id="CHEBI:30413"/>
    </cofactor>
</comment>
<evidence type="ECO:0000256" key="3">
    <source>
        <dbReference type="ARBA" id="ARBA00023002"/>
    </source>
</evidence>
<dbReference type="EMBL" id="BJWL01000002">
    <property type="protein sequence ID" value="GFY82698.1"/>
    <property type="molecule type" value="Genomic_DNA"/>
</dbReference>
<evidence type="ECO:0000256" key="6">
    <source>
        <dbReference type="RuleBase" id="RU000461"/>
    </source>
</evidence>
<dbReference type="Proteomes" id="UP000585474">
    <property type="component" value="Unassembled WGS sequence"/>
</dbReference>
<name>A0A7J0E8B8_9ERIC</name>
<dbReference type="GO" id="GO:0020037">
    <property type="term" value="F:heme binding"/>
    <property type="evidence" value="ECO:0007669"/>
    <property type="project" value="InterPro"/>
</dbReference>
<evidence type="ECO:0000256" key="5">
    <source>
        <dbReference type="PIRSR" id="PIRSR602401-1"/>
    </source>
</evidence>
<dbReference type="GO" id="GO:0004497">
    <property type="term" value="F:monooxygenase activity"/>
    <property type="evidence" value="ECO:0007669"/>
    <property type="project" value="UniProtKB-KW"/>
</dbReference>
<evidence type="ECO:0000256" key="2">
    <source>
        <dbReference type="ARBA" id="ARBA00022723"/>
    </source>
</evidence>
<organism evidence="8 9">
    <name type="scientific">Actinidia rufa</name>
    <dbReference type="NCBI Taxonomy" id="165716"/>
    <lineage>
        <taxon>Eukaryota</taxon>
        <taxon>Viridiplantae</taxon>
        <taxon>Streptophyta</taxon>
        <taxon>Embryophyta</taxon>
        <taxon>Tracheophyta</taxon>
        <taxon>Spermatophyta</taxon>
        <taxon>Magnoliopsida</taxon>
        <taxon>eudicotyledons</taxon>
        <taxon>Gunneridae</taxon>
        <taxon>Pentapetalae</taxon>
        <taxon>asterids</taxon>
        <taxon>Ericales</taxon>
        <taxon>Actinidiaceae</taxon>
        <taxon>Actinidia</taxon>
    </lineage>
</organism>
<keyword evidence="7" id="KW-0812">Transmembrane</keyword>
<dbReference type="PANTHER" id="PTHR47950:SF14">
    <property type="entry name" value="CYTOCHROME P450 76A2-LIKE ISOFORM X1"/>
    <property type="match status" value="1"/>
</dbReference>
<dbReference type="PROSITE" id="PS00086">
    <property type="entry name" value="CYTOCHROME_P450"/>
    <property type="match status" value="1"/>
</dbReference>
<keyword evidence="9" id="KW-1185">Reference proteome</keyword>
<dbReference type="InterPro" id="IPR001128">
    <property type="entry name" value="Cyt_P450"/>
</dbReference>
<dbReference type="PRINTS" id="PR00463">
    <property type="entry name" value="EP450I"/>
</dbReference>
<dbReference type="Gene3D" id="1.10.630.10">
    <property type="entry name" value="Cytochrome P450"/>
    <property type="match status" value="1"/>
</dbReference>
<keyword evidence="4 5" id="KW-0408">Iron</keyword>
<dbReference type="CDD" id="cd11073">
    <property type="entry name" value="CYP76-like"/>
    <property type="match status" value="1"/>
</dbReference>
<reference evidence="8 9" key="1">
    <citation type="submission" date="2019-07" db="EMBL/GenBank/DDBJ databases">
        <title>De Novo Assembly of kiwifruit Actinidia rufa.</title>
        <authorList>
            <person name="Sugita-Konishi S."/>
            <person name="Sato K."/>
            <person name="Mori E."/>
            <person name="Abe Y."/>
            <person name="Kisaki G."/>
            <person name="Hamano K."/>
            <person name="Suezawa K."/>
            <person name="Otani M."/>
            <person name="Fukuda T."/>
            <person name="Manabe T."/>
            <person name="Gomi K."/>
            <person name="Tabuchi M."/>
            <person name="Akimitsu K."/>
            <person name="Kataoka I."/>
        </authorList>
    </citation>
    <scope>NUCLEOTIDE SEQUENCE [LARGE SCALE GENOMIC DNA]</scope>
    <source>
        <strain evidence="9">cv. Fuchu</strain>
    </source>
</reference>
<dbReference type="InterPro" id="IPR002401">
    <property type="entry name" value="Cyt_P450_E_grp-I"/>
</dbReference>
<keyword evidence="7" id="KW-1133">Transmembrane helix</keyword>
<dbReference type="OrthoDB" id="1055148at2759"/>
<keyword evidence="5 6" id="KW-0349">Heme</keyword>
<dbReference type="InterPro" id="IPR017972">
    <property type="entry name" value="Cyt_P450_CS"/>
</dbReference>
<comment type="similarity">
    <text evidence="1 6">Belongs to the cytochrome P450 family.</text>
</comment>
<protein>
    <submittedName>
        <fullName evidence="8">Cytochrome P450, family 76, subfamily C, polypeptide 5</fullName>
    </submittedName>
</protein>
<feature type="transmembrane region" description="Helical" evidence="7">
    <location>
        <begin position="305"/>
        <end position="324"/>
    </location>
</feature>
<evidence type="ECO:0000313" key="8">
    <source>
        <dbReference type="EMBL" id="GFY82698.1"/>
    </source>
</evidence>
<evidence type="ECO:0000256" key="4">
    <source>
        <dbReference type="ARBA" id="ARBA00023004"/>
    </source>
</evidence>
<dbReference type="InterPro" id="IPR036396">
    <property type="entry name" value="Cyt_P450_sf"/>
</dbReference>
<keyword evidence="6" id="KW-0503">Monooxygenase</keyword>
<dbReference type="SUPFAM" id="SSF48264">
    <property type="entry name" value="Cytochrome P450"/>
    <property type="match status" value="1"/>
</dbReference>
<comment type="caution">
    <text evidence="8">The sequence shown here is derived from an EMBL/GenBank/DDBJ whole genome shotgun (WGS) entry which is preliminary data.</text>
</comment>
<accession>A0A7J0E8B8</accession>
<evidence type="ECO:0000256" key="7">
    <source>
        <dbReference type="SAM" id="Phobius"/>
    </source>
</evidence>
<dbReference type="PRINTS" id="PR00385">
    <property type="entry name" value="P450"/>
</dbReference>
<evidence type="ECO:0000313" key="9">
    <source>
        <dbReference type="Proteomes" id="UP000585474"/>
    </source>
</evidence>
<keyword evidence="3 6" id="KW-0560">Oxidoreductase</keyword>
<dbReference type="PANTHER" id="PTHR47950">
    <property type="entry name" value="CYTOCHROME P450, FAMILY 76, SUBFAMILY C, POLYPEPTIDE 5-RELATED"/>
    <property type="match status" value="1"/>
</dbReference>
<dbReference type="Pfam" id="PF00067">
    <property type="entry name" value="p450"/>
    <property type="match status" value="2"/>
</dbReference>
<feature type="transmembrane region" description="Helical" evidence="7">
    <location>
        <begin position="6"/>
        <end position="23"/>
    </location>
</feature>
<dbReference type="FunFam" id="1.10.630.10:FF:000163">
    <property type="entry name" value="Geraniol 8-hydroxylase"/>
    <property type="match status" value="1"/>
</dbReference>
<sequence>MEWAWSPLFWFLTILSSTILLLFHHRKTSGPTRLPPGPPGWPLVGHMFDLGPMPHHTLAGLKQKYGPVIWLRASSKKTMVVQTAKAAEELFRNHDLSFADRSINNLMTSHNYNKGSLALARYGSYWRVLRRICTVEMLVVKRINETVPVRRKCIDDLLSWIESQAHGEAHGLHVAHFVFLASFNMLGNLMLSRDLVDPESKEGSELFEAIMGLMEWPGHPNIADLFPWLGWFDLQGLRRKMDRDMGNALRIASGYVRERVKERQARNDVDHGGGGKRQDFLDVLLDFEGNGKDEPEKIPDHNVNVFILVITASFLKLAYFYLIWKKEIFMAGSETTSATTEWAMTELLCHPKTMTKLKSELSSVIRPGRKMEETDIDNLPYLQAVVKETLRLHPPIPFLVPRQAIQDTDFMGYHIPKNTKVLVNTWAIGRDPECWADPLEFKPERFLGSKVEYKGQSYEMIPFGAGRRMCAGIPLAHRMLHLVLGSLVHEFEWELYGGITSEMMDRREKMGVTVRKLKPLIVVPRKIVR</sequence>